<dbReference type="InterPro" id="IPR036691">
    <property type="entry name" value="Endo/exonu/phosph_ase_sf"/>
</dbReference>
<dbReference type="AlphaFoldDB" id="A0A6J2KMP9"/>
<sequence length="237" mass="27934">MGKELEIDLFLDYNKVNFLCVTEHWLKKYELNCNFKNHQVMSSFCRENAIRGGSLIIVNKDYKCKERRDIVSLSVERIIEMACVELERFIVVSVYRPPNSLYDSFENILEHVLLKLSVSNKHIFICGDFNINLLENTNATIRFRTLLKSYNLSNLFSEPTRKTSTSATCIDNIFTNMLIVQETYSLFLLILDVWRSLEVKFWQKLRMFVIVKILMFTTWIYLIALMMNLVPSLLLKL</sequence>
<gene>
    <name evidence="4" type="primary">LOC114253044</name>
</gene>
<feature type="domain" description="Endonuclease/exonuclease/phosphatase" evidence="2">
    <location>
        <begin position="19"/>
        <end position="176"/>
    </location>
</feature>
<name>A0A6J2KMP9_BOMMA</name>
<keyword evidence="3" id="KW-1185">Reference proteome</keyword>
<evidence type="ECO:0000256" key="1">
    <source>
        <dbReference type="SAM" id="Phobius"/>
    </source>
</evidence>
<organism evidence="3 4">
    <name type="scientific">Bombyx mandarina</name>
    <name type="common">Wild silk moth</name>
    <name type="synonym">Wild silkworm</name>
    <dbReference type="NCBI Taxonomy" id="7092"/>
    <lineage>
        <taxon>Eukaryota</taxon>
        <taxon>Metazoa</taxon>
        <taxon>Ecdysozoa</taxon>
        <taxon>Arthropoda</taxon>
        <taxon>Hexapoda</taxon>
        <taxon>Insecta</taxon>
        <taxon>Pterygota</taxon>
        <taxon>Neoptera</taxon>
        <taxon>Endopterygota</taxon>
        <taxon>Lepidoptera</taxon>
        <taxon>Glossata</taxon>
        <taxon>Ditrysia</taxon>
        <taxon>Bombycoidea</taxon>
        <taxon>Bombycidae</taxon>
        <taxon>Bombycinae</taxon>
        <taxon>Bombyx</taxon>
    </lineage>
</organism>
<dbReference type="KEGG" id="bman:114253044"/>
<protein>
    <submittedName>
        <fullName evidence="4">Uncharacterized protein LOC114253044</fullName>
    </submittedName>
</protein>
<dbReference type="SUPFAM" id="SSF56219">
    <property type="entry name" value="DNase I-like"/>
    <property type="match status" value="1"/>
</dbReference>
<dbReference type="Proteomes" id="UP000504629">
    <property type="component" value="Unplaced"/>
</dbReference>
<evidence type="ECO:0000259" key="2">
    <source>
        <dbReference type="Pfam" id="PF03372"/>
    </source>
</evidence>
<feature type="transmembrane region" description="Helical" evidence="1">
    <location>
        <begin position="205"/>
        <end position="227"/>
    </location>
</feature>
<dbReference type="GO" id="GO:0003824">
    <property type="term" value="F:catalytic activity"/>
    <property type="evidence" value="ECO:0007669"/>
    <property type="project" value="InterPro"/>
</dbReference>
<dbReference type="PANTHER" id="PTHR33776:SF4">
    <property type="entry name" value="ENDONUCLEASE_EXONUCLEASE_PHOSPHATASE DOMAIN-CONTAINING PROTEIN"/>
    <property type="match status" value="1"/>
</dbReference>
<keyword evidence="1" id="KW-0472">Membrane</keyword>
<dbReference type="PANTHER" id="PTHR33776">
    <property type="entry name" value="ENDO/EXONUCLEASE/PHOSPHATASE DOMAIN-CONTAINING PROTEIN"/>
    <property type="match status" value="1"/>
</dbReference>
<dbReference type="Gene3D" id="3.60.10.10">
    <property type="entry name" value="Endonuclease/exonuclease/phosphatase"/>
    <property type="match status" value="1"/>
</dbReference>
<evidence type="ECO:0000313" key="4">
    <source>
        <dbReference type="RefSeq" id="XP_028043586.1"/>
    </source>
</evidence>
<reference evidence="4" key="1">
    <citation type="submission" date="2025-08" db="UniProtKB">
        <authorList>
            <consortium name="RefSeq"/>
        </authorList>
    </citation>
    <scope>IDENTIFICATION</scope>
    <source>
        <tissue evidence="4">Silk gland</tissue>
    </source>
</reference>
<evidence type="ECO:0000313" key="3">
    <source>
        <dbReference type="Proteomes" id="UP000504629"/>
    </source>
</evidence>
<dbReference type="OrthoDB" id="414730at2759"/>
<keyword evidence="1" id="KW-1133">Transmembrane helix</keyword>
<dbReference type="RefSeq" id="XP_028043586.1">
    <property type="nucleotide sequence ID" value="XM_028187785.1"/>
</dbReference>
<keyword evidence="1" id="KW-0812">Transmembrane</keyword>
<dbReference type="GeneID" id="114253044"/>
<dbReference type="InterPro" id="IPR005135">
    <property type="entry name" value="Endo/exonuclease/phosphatase"/>
</dbReference>
<dbReference type="Pfam" id="PF03372">
    <property type="entry name" value="Exo_endo_phos"/>
    <property type="match status" value="1"/>
</dbReference>
<proteinExistence type="predicted"/>
<accession>A0A6J2KMP9</accession>